<dbReference type="SUPFAM" id="SSF140990">
    <property type="entry name" value="FtsH protease domain-like"/>
    <property type="match status" value="1"/>
</dbReference>
<dbReference type="PROSITE" id="PS00674">
    <property type="entry name" value="AAA"/>
    <property type="match status" value="1"/>
</dbReference>
<dbReference type="EMBL" id="VIFM01000066">
    <property type="protein sequence ID" value="TQF14517.1"/>
    <property type="molecule type" value="Genomic_DNA"/>
</dbReference>
<accession>A0A540WZT2</accession>
<feature type="domain" description="AAA+ ATPase" evidence="5">
    <location>
        <begin position="288"/>
        <end position="425"/>
    </location>
</feature>
<keyword evidence="7" id="KW-1185">Reference proteome</keyword>
<dbReference type="GO" id="GO:0016887">
    <property type="term" value="F:ATP hydrolysis activity"/>
    <property type="evidence" value="ECO:0007669"/>
    <property type="project" value="InterPro"/>
</dbReference>
<dbReference type="GO" id="GO:0004222">
    <property type="term" value="F:metalloendopeptidase activity"/>
    <property type="evidence" value="ECO:0007669"/>
    <property type="project" value="InterPro"/>
</dbReference>
<dbReference type="InterPro" id="IPR003960">
    <property type="entry name" value="ATPase_AAA_CS"/>
</dbReference>
<dbReference type="RefSeq" id="WP_141643777.1">
    <property type="nucleotide sequence ID" value="NZ_VIFM01000066.1"/>
</dbReference>
<dbReference type="PANTHER" id="PTHR23076:SF97">
    <property type="entry name" value="ATP-DEPENDENT ZINC METALLOPROTEASE YME1L1"/>
    <property type="match status" value="1"/>
</dbReference>
<evidence type="ECO:0000259" key="5">
    <source>
        <dbReference type="SMART" id="SM00382"/>
    </source>
</evidence>
<evidence type="ECO:0000313" key="6">
    <source>
        <dbReference type="EMBL" id="TQF14517.1"/>
    </source>
</evidence>
<evidence type="ECO:0000313" key="7">
    <source>
        <dbReference type="Proteomes" id="UP000315369"/>
    </source>
</evidence>
<evidence type="ECO:0000256" key="3">
    <source>
        <dbReference type="ARBA" id="ARBA00023054"/>
    </source>
</evidence>
<dbReference type="InterPro" id="IPR003593">
    <property type="entry name" value="AAA+_ATPase"/>
</dbReference>
<dbReference type="SMART" id="SM00382">
    <property type="entry name" value="AAA"/>
    <property type="match status" value="1"/>
</dbReference>
<sequence length="705" mass="78034">MSQRIPEESLPTELTPFAAVEAAYPAELGRLCEALLRGLPVMVEADKELTPYFYKCLRDRLKKDGKQFLYLDGRAAAEPPPGMPAPSMMATLIGQLRDAVRGAVRERIVVLPHLDLLTTSSGGLTSEAREVIPLLYENPEMLWVGFKDPSFPLPRVIENLFPHKESILGVSRERLRYLVTQRECRKFGRGLQPYSLYKHVSGVNAVRLRRLLGAITGEDYPSDARPAFAQLRSATLSGSLNVPEIDLHTEIGGYAKVKERLQREILDVLAHKETLSDPEAVKRVEGLLPRGMIFWGPPGTGKTLFAKAMASSLGAAVLVVSGPELKSRWVGESEENLRQIFIRARQAAPSIIIFDELDSFAAARGTYTGSGVEHSMVNQLLTEMDGFRKEELVFVVGTTNFVESLDPALLRPGRFEFQLCIPYPNSTDRRAILSIYDKKLALGMTERALDYAVKRTGDRVEGTGTRFSGDHIQALCRALARRRLRDATQTPTEPVDVEKALTDFLDRPELTSAEEKVVATHEAGHAVCALFCPSAPAIDRISIRGDLAGMLGFVQYADPAHRYVVTRSQLLDSICMLFGGREAEALLLEDLSIGSAHDLERATEIARELVEMLGMGGDGIPVRRFDAPGRDAERHALSDATRGTLEAAVQEVLEVQRARARDILHREKTRLIALRDLLLERKVLDREAFVHLAPTLASQKEPAHG</sequence>
<gene>
    <name evidence="6" type="ORF">FJV41_18210</name>
</gene>
<dbReference type="Pfam" id="PF01434">
    <property type="entry name" value="Peptidase_M41"/>
    <property type="match status" value="1"/>
</dbReference>
<reference evidence="6 7" key="1">
    <citation type="submission" date="2019-06" db="EMBL/GenBank/DDBJ databases">
        <authorList>
            <person name="Livingstone P."/>
            <person name="Whitworth D."/>
        </authorList>
    </citation>
    <scope>NUCLEOTIDE SEQUENCE [LARGE SCALE GENOMIC DNA]</scope>
    <source>
        <strain evidence="6 7">AM401</strain>
    </source>
</reference>
<dbReference type="Gene3D" id="1.10.8.60">
    <property type="match status" value="1"/>
</dbReference>
<dbReference type="PANTHER" id="PTHR23076">
    <property type="entry name" value="METALLOPROTEASE M41 FTSH"/>
    <property type="match status" value="1"/>
</dbReference>
<evidence type="ECO:0000256" key="2">
    <source>
        <dbReference type="ARBA" id="ARBA00022840"/>
    </source>
</evidence>
<dbReference type="Proteomes" id="UP000315369">
    <property type="component" value="Unassembled WGS sequence"/>
</dbReference>
<dbReference type="GO" id="GO:0006508">
    <property type="term" value="P:proteolysis"/>
    <property type="evidence" value="ECO:0007669"/>
    <property type="project" value="InterPro"/>
</dbReference>
<dbReference type="Gene3D" id="1.20.58.760">
    <property type="entry name" value="Peptidase M41"/>
    <property type="match status" value="1"/>
</dbReference>
<dbReference type="GO" id="GO:0005524">
    <property type="term" value="F:ATP binding"/>
    <property type="evidence" value="ECO:0007669"/>
    <property type="project" value="UniProtKB-KW"/>
</dbReference>
<organism evidence="6 7">
    <name type="scientific">Myxococcus llanfairpwllgwyngyllgogerychwyrndrobwllllantysiliogogogochensis</name>
    <dbReference type="NCBI Taxonomy" id="2590453"/>
    <lineage>
        <taxon>Bacteria</taxon>
        <taxon>Pseudomonadati</taxon>
        <taxon>Myxococcota</taxon>
        <taxon>Myxococcia</taxon>
        <taxon>Myxococcales</taxon>
        <taxon>Cystobacterineae</taxon>
        <taxon>Myxococcaceae</taxon>
        <taxon>Myxococcus</taxon>
    </lineage>
</organism>
<comment type="similarity">
    <text evidence="4">Belongs to the AAA ATPase family.</text>
</comment>
<dbReference type="InterPro" id="IPR027417">
    <property type="entry name" value="P-loop_NTPase"/>
</dbReference>
<keyword evidence="3" id="KW-0175">Coiled coil</keyword>
<dbReference type="GO" id="GO:0004176">
    <property type="term" value="F:ATP-dependent peptidase activity"/>
    <property type="evidence" value="ECO:0007669"/>
    <property type="project" value="InterPro"/>
</dbReference>
<protein>
    <submittedName>
        <fullName evidence="6">AAA family ATPase</fullName>
    </submittedName>
</protein>
<dbReference type="Gene3D" id="3.40.50.300">
    <property type="entry name" value="P-loop containing nucleotide triphosphate hydrolases"/>
    <property type="match status" value="1"/>
</dbReference>
<dbReference type="InterPro" id="IPR037219">
    <property type="entry name" value="Peptidase_M41-like"/>
</dbReference>
<dbReference type="Pfam" id="PF00004">
    <property type="entry name" value="AAA"/>
    <property type="match status" value="1"/>
</dbReference>
<dbReference type="AlphaFoldDB" id="A0A540WZT2"/>
<keyword evidence="2 4" id="KW-0067">ATP-binding</keyword>
<evidence type="ECO:0000256" key="4">
    <source>
        <dbReference type="RuleBase" id="RU003651"/>
    </source>
</evidence>
<dbReference type="InterPro" id="IPR003959">
    <property type="entry name" value="ATPase_AAA_core"/>
</dbReference>
<evidence type="ECO:0000256" key="1">
    <source>
        <dbReference type="ARBA" id="ARBA00022741"/>
    </source>
</evidence>
<dbReference type="FunFam" id="3.40.50.300:FF:001025">
    <property type="entry name" value="ATPase family, AAA domain-containing 2B"/>
    <property type="match status" value="1"/>
</dbReference>
<dbReference type="SUPFAM" id="SSF52540">
    <property type="entry name" value="P-loop containing nucleoside triphosphate hydrolases"/>
    <property type="match status" value="1"/>
</dbReference>
<comment type="caution">
    <text evidence="6">The sequence shown here is derived from an EMBL/GenBank/DDBJ whole genome shotgun (WGS) entry which is preliminary data.</text>
</comment>
<name>A0A540WZT2_9BACT</name>
<keyword evidence="1 4" id="KW-0547">Nucleotide-binding</keyword>
<proteinExistence type="inferred from homology"/>
<dbReference type="OrthoDB" id="9809379at2"/>
<dbReference type="InterPro" id="IPR000642">
    <property type="entry name" value="Peptidase_M41"/>
</dbReference>